<accession>A0A432LSP9</accession>
<evidence type="ECO:0000256" key="4">
    <source>
        <dbReference type="ARBA" id="ARBA00022692"/>
    </source>
</evidence>
<dbReference type="Proteomes" id="UP000267077">
    <property type="component" value="Unassembled WGS sequence"/>
</dbReference>
<keyword evidence="5 7" id="KW-1133">Transmembrane helix</keyword>
<dbReference type="PANTHER" id="PTHR33452:SF1">
    <property type="entry name" value="INNER MEMBRANE PROTEIN YPHA-RELATED"/>
    <property type="match status" value="1"/>
</dbReference>
<name>A0A432LSP9_9GAMM</name>
<evidence type="ECO:0000256" key="2">
    <source>
        <dbReference type="ARBA" id="ARBA00006679"/>
    </source>
</evidence>
<dbReference type="GO" id="GO:0005886">
    <property type="term" value="C:plasma membrane"/>
    <property type="evidence" value="ECO:0007669"/>
    <property type="project" value="UniProtKB-SubCell"/>
</dbReference>
<evidence type="ECO:0000256" key="1">
    <source>
        <dbReference type="ARBA" id="ARBA00004651"/>
    </source>
</evidence>
<sequence length="140" mass="14805">MERYKFLPLLGRVLLGLPFLMSGLGKLGAYAATVGYIASVGLPAPPLAFITSVVIEIGGSLLLLSGFRTRFASVVLGVFSIATAVFFHHNFADQNQMIHFLKDVMITGGLLQIAYFGAGAFSVDNRIAHTGTGKVSVSNA</sequence>
<evidence type="ECO:0000256" key="5">
    <source>
        <dbReference type="ARBA" id="ARBA00022989"/>
    </source>
</evidence>
<keyword evidence="9" id="KW-1185">Reference proteome</keyword>
<comment type="subcellular location">
    <subcellularLocation>
        <location evidence="1">Cell membrane</location>
        <topology evidence="1">Multi-pass membrane protein</topology>
    </subcellularLocation>
</comment>
<dbReference type="InterPro" id="IPR032808">
    <property type="entry name" value="DoxX"/>
</dbReference>
<keyword evidence="6 7" id="KW-0472">Membrane</keyword>
<comment type="similarity">
    <text evidence="2">Belongs to the DoxX family.</text>
</comment>
<dbReference type="InterPro" id="IPR051907">
    <property type="entry name" value="DoxX-like_oxidoreductase"/>
</dbReference>
<dbReference type="EMBL" id="RYZR01000006">
    <property type="protein sequence ID" value="RUL63177.1"/>
    <property type="molecule type" value="Genomic_DNA"/>
</dbReference>
<feature type="transmembrane region" description="Helical" evidence="7">
    <location>
        <begin position="104"/>
        <end position="123"/>
    </location>
</feature>
<feature type="transmembrane region" description="Helical" evidence="7">
    <location>
        <begin position="71"/>
        <end position="92"/>
    </location>
</feature>
<protein>
    <submittedName>
        <fullName evidence="8">DoxX family protein</fullName>
    </submittedName>
</protein>
<feature type="transmembrane region" description="Helical" evidence="7">
    <location>
        <begin position="47"/>
        <end position="64"/>
    </location>
</feature>
<evidence type="ECO:0000313" key="9">
    <source>
        <dbReference type="Proteomes" id="UP000267077"/>
    </source>
</evidence>
<dbReference type="RefSeq" id="WP_126674114.1">
    <property type="nucleotide sequence ID" value="NZ_RYZR01000006.1"/>
</dbReference>
<dbReference type="AlphaFoldDB" id="A0A432LSP9"/>
<proteinExistence type="inferred from homology"/>
<evidence type="ECO:0000256" key="6">
    <source>
        <dbReference type="ARBA" id="ARBA00023136"/>
    </source>
</evidence>
<gene>
    <name evidence="8" type="ORF">EKH79_12260</name>
</gene>
<dbReference type="Pfam" id="PF07681">
    <property type="entry name" value="DoxX"/>
    <property type="match status" value="1"/>
</dbReference>
<evidence type="ECO:0000256" key="7">
    <source>
        <dbReference type="SAM" id="Phobius"/>
    </source>
</evidence>
<dbReference type="OrthoDB" id="9792760at2"/>
<organism evidence="8 9">
    <name type="scientific">Dyella dinghuensis</name>
    <dbReference type="NCBI Taxonomy" id="1920169"/>
    <lineage>
        <taxon>Bacteria</taxon>
        <taxon>Pseudomonadati</taxon>
        <taxon>Pseudomonadota</taxon>
        <taxon>Gammaproteobacteria</taxon>
        <taxon>Lysobacterales</taxon>
        <taxon>Rhodanobacteraceae</taxon>
        <taxon>Dyella</taxon>
    </lineage>
</organism>
<keyword evidence="3" id="KW-1003">Cell membrane</keyword>
<evidence type="ECO:0000256" key="3">
    <source>
        <dbReference type="ARBA" id="ARBA00022475"/>
    </source>
</evidence>
<reference evidence="8 9" key="1">
    <citation type="submission" date="2018-12" db="EMBL/GenBank/DDBJ databases">
        <title>Dyella dinghuensis sp. nov. DHOA06 and Dyella choica sp. nov. 4M-K27, isolated from forest soil.</title>
        <authorList>
            <person name="Qiu L.-H."/>
            <person name="Gao Z.-H."/>
        </authorList>
    </citation>
    <scope>NUCLEOTIDE SEQUENCE [LARGE SCALE GENOMIC DNA]</scope>
    <source>
        <strain evidence="8 9">DHOA06</strain>
    </source>
</reference>
<dbReference type="PANTHER" id="PTHR33452">
    <property type="entry name" value="OXIDOREDUCTASE CATD-RELATED"/>
    <property type="match status" value="1"/>
</dbReference>
<comment type="caution">
    <text evidence="8">The sequence shown here is derived from an EMBL/GenBank/DDBJ whole genome shotgun (WGS) entry which is preliminary data.</text>
</comment>
<evidence type="ECO:0000313" key="8">
    <source>
        <dbReference type="EMBL" id="RUL63177.1"/>
    </source>
</evidence>
<keyword evidence="4 7" id="KW-0812">Transmembrane</keyword>